<evidence type="ECO:0000259" key="1">
    <source>
        <dbReference type="Pfam" id="PF00476"/>
    </source>
</evidence>
<accession>A0A0P4VXV0</accession>
<dbReference type="PANTHER" id="PTHR10133:SF62">
    <property type="entry name" value="DNA POLYMERASE THETA"/>
    <property type="match status" value="1"/>
</dbReference>
<name>A0A0P4VXV0_SCYOL</name>
<sequence>MFVKISERGCEAFPFQVAVEDTSKNGKKKSLPQNQLNAATMTQLAPFLAQEFKKEKQHHHTVSLRHAFVARPGHVLLAADYSQLELRLFAHLAGDQPLLQLLNSGGDVFTLLATHLASQPSEVTSEQRQQAKQVLSHCLDAGTPQQNR</sequence>
<dbReference type="GO" id="GO:0003677">
    <property type="term" value="F:DNA binding"/>
    <property type="evidence" value="ECO:0007669"/>
    <property type="project" value="InterPro"/>
</dbReference>
<evidence type="ECO:0000313" key="2">
    <source>
        <dbReference type="EMBL" id="JAI57100.1"/>
    </source>
</evidence>
<dbReference type="GO" id="GO:0006302">
    <property type="term" value="P:double-strand break repair"/>
    <property type="evidence" value="ECO:0007669"/>
    <property type="project" value="TreeGrafter"/>
</dbReference>
<dbReference type="InterPro" id="IPR043502">
    <property type="entry name" value="DNA/RNA_pol_sf"/>
</dbReference>
<dbReference type="InterPro" id="IPR001098">
    <property type="entry name" value="DNA-dir_DNA_pol_A_palm_dom"/>
</dbReference>
<dbReference type="GO" id="GO:0003887">
    <property type="term" value="F:DNA-directed DNA polymerase activity"/>
    <property type="evidence" value="ECO:0007669"/>
    <property type="project" value="InterPro"/>
</dbReference>
<dbReference type="Gene3D" id="3.30.70.370">
    <property type="match status" value="1"/>
</dbReference>
<dbReference type="EMBL" id="GDRN01109218">
    <property type="protein sequence ID" value="JAI57100.1"/>
    <property type="molecule type" value="Transcribed_RNA"/>
</dbReference>
<protein>
    <recommendedName>
        <fullName evidence="1">DNA-directed DNA polymerase family A palm domain-containing protein</fullName>
    </recommendedName>
</protein>
<proteinExistence type="predicted"/>
<dbReference type="PRINTS" id="PR00868">
    <property type="entry name" value="DNAPOLI"/>
</dbReference>
<dbReference type="Pfam" id="PF00476">
    <property type="entry name" value="DNA_pol_A"/>
    <property type="match status" value="1"/>
</dbReference>
<dbReference type="Gene3D" id="1.10.150.20">
    <property type="entry name" value="5' to 3' exonuclease, C-terminal subdomain"/>
    <property type="match status" value="1"/>
</dbReference>
<feature type="domain" description="DNA-directed DNA polymerase family A palm" evidence="1">
    <location>
        <begin position="59"/>
        <end position="134"/>
    </location>
</feature>
<dbReference type="PANTHER" id="PTHR10133">
    <property type="entry name" value="DNA POLYMERASE I"/>
    <property type="match status" value="1"/>
</dbReference>
<dbReference type="GO" id="GO:0006261">
    <property type="term" value="P:DNA-templated DNA replication"/>
    <property type="evidence" value="ECO:0007669"/>
    <property type="project" value="InterPro"/>
</dbReference>
<dbReference type="AlphaFoldDB" id="A0A0P4VXV0"/>
<dbReference type="InterPro" id="IPR002298">
    <property type="entry name" value="DNA_polymerase_A"/>
</dbReference>
<dbReference type="SUPFAM" id="SSF56672">
    <property type="entry name" value="DNA/RNA polymerases"/>
    <property type="match status" value="1"/>
</dbReference>
<organism evidence="2">
    <name type="scientific">Scylla olivacea</name>
    <name type="common">Orange mud crab</name>
    <name type="synonym">Cancer olivacea</name>
    <dbReference type="NCBI Taxonomy" id="85551"/>
    <lineage>
        <taxon>Eukaryota</taxon>
        <taxon>Metazoa</taxon>
        <taxon>Ecdysozoa</taxon>
        <taxon>Arthropoda</taxon>
        <taxon>Crustacea</taxon>
        <taxon>Multicrustacea</taxon>
        <taxon>Malacostraca</taxon>
        <taxon>Eumalacostraca</taxon>
        <taxon>Eucarida</taxon>
        <taxon>Decapoda</taxon>
        <taxon>Pleocyemata</taxon>
        <taxon>Brachyura</taxon>
        <taxon>Eubrachyura</taxon>
        <taxon>Portunoidea</taxon>
        <taxon>Portunidae</taxon>
        <taxon>Portuninae</taxon>
        <taxon>Scylla</taxon>
    </lineage>
</organism>
<reference evidence="2" key="1">
    <citation type="submission" date="2015-09" db="EMBL/GenBank/DDBJ databases">
        <title>Scylla olivacea transcriptome.</title>
        <authorList>
            <person name="Ikhwanuddin M."/>
        </authorList>
    </citation>
    <scope>NUCLEOTIDE SEQUENCE</scope>
</reference>